<feature type="transmembrane region" description="Helical" evidence="6">
    <location>
        <begin position="132"/>
        <end position="162"/>
    </location>
</feature>
<evidence type="ECO:0000313" key="8">
    <source>
        <dbReference type="EMBL" id="KAK3936507.1"/>
    </source>
</evidence>
<evidence type="ECO:0000313" key="9">
    <source>
        <dbReference type="Proteomes" id="UP001303473"/>
    </source>
</evidence>
<dbReference type="InterPro" id="IPR049326">
    <property type="entry name" value="Rhodopsin_dom_fungi"/>
</dbReference>
<evidence type="ECO:0000256" key="5">
    <source>
        <dbReference type="ARBA" id="ARBA00038359"/>
    </source>
</evidence>
<proteinExistence type="inferred from homology"/>
<dbReference type="InterPro" id="IPR052337">
    <property type="entry name" value="SAT4-like"/>
</dbReference>
<feature type="transmembrane region" description="Helical" evidence="6">
    <location>
        <begin position="210"/>
        <end position="232"/>
    </location>
</feature>
<organism evidence="8 9">
    <name type="scientific">Diplogelasinospora grovesii</name>
    <dbReference type="NCBI Taxonomy" id="303347"/>
    <lineage>
        <taxon>Eukaryota</taxon>
        <taxon>Fungi</taxon>
        <taxon>Dikarya</taxon>
        <taxon>Ascomycota</taxon>
        <taxon>Pezizomycotina</taxon>
        <taxon>Sordariomycetes</taxon>
        <taxon>Sordariomycetidae</taxon>
        <taxon>Sordariales</taxon>
        <taxon>Diplogelasinosporaceae</taxon>
        <taxon>Diplogelasinospora</taxon>
    </lineage>
</organism>
<feature type="non-terminal residue" evidence="8">
    <location>
        <position position="283"/>
    </location>
</feature>
<protein>
    <recommendedName>
        <fullName evidence="7">Rhodopsin domain-containing protein</fullName>
    </recommendedName>
</protein>
<feature type="transmembrane region" description="Helical" evidence="6">
    <location>
        <begin position="54"/>
        <end position="78"/>
    </location>
</feature>
<evidence type="ECO:0000256" key="1">
    <source>
        <dbReference type="ARBA" id="ARBA00004141"/>
    </source>
</evidence>
<comment type="similarity">
    <text evidence="5">Belongs to the SAT4 family.</text>
</comment>
<gene>
    <name evidence="8" type="ORF">QBC46DRAFT_232453</name>
</gene>
<dbReference type="AlphaFoldDB" id="A0AAN6N343"/>
<evidence type="ECO:0000256" key="4">
    <source>
        <dbReference type="ARBA" id="ARBA00023136"/>
    </source>
</evidence>
<keyword evidence="3 6" id="KW-1133">Transmembrane helix</keyword>
<feature type="domain" description="Rhodopsin" evidence="7">
    <location>
        <begin position="38"/>
        <end position="272"/>
    </location>
</feature>
<comment type="caution">
    <text evidence="8">The sequence shown here is derived from an EMBL/GenBank/DDBJ whole genome shotgun (WGS) entry which is preliminary data.</text>
</comment>
<feature type="transmembrane region" description="Helical" evidence="6">
    <location>
        <begin position="177"/>
        <end position="198"/>
    </location>
</feature>
<evidence type="ECO:0000256" key="6">
    <source>
        <dbReference type="SAM" id="Phobius"/>
    </source>
</evidence>
<accession>A0AAN6N343</accession>
<dbReference type="EMBL" id="MU853881">
    <property type="protein sequence ID" value="KAK3936507.1"/>
    <property type="molecule type" value="Genomic_DNA"/>
</dbReference>
<feature type="transmembrane region" description="Helical" evidence="6">
    <location>
        <begin position="98"/>
        <end position="120"/>
    </location>
</feature>
<dbReference type="PANTHER" id="PTHR33048">
    <property type="entry name" value="PTH11-LIKE INTEGRAL MEMBRANE PROTEIN (AFU_ORTHOLOGUE AFUA_5G11245)"/>
    <property type="match status" value="1"/>
</dbReference>
<comment type="subcellular location">
    <subcellularLocation>
        <location evidence="1">Membrane</location>
        <topology evidence="1">Multi-pass membrane protein</topology>
    </subcellularLocation>
</comment>
<keyword evidence="9" id="KW-1185">Reference proteome</keyword>
<dbReference type="GO" id="GO:0016020">
    <property type="term" value="C:membrane"/>
    <property type="evidence" value="ECO:0007669"/>
    <property type="project" value="UniProtKB-SubCell"/>
</dbReference>
<evidence type="ECO:0000259" key="7">
    <source>
        <dbReference type="Pfam" id="PF20684"/>
    </source>
</evidence>
<dbReference type="PANTHER" id="PTHR33048:SF47">
    <property type="entry name" value="INTEGRAL MEMBRANE PROTEIN-RELATED"/>
    <property type="match status" value="1"/>
</dbReference>
<name>A0AAN6N343_9PEZI</name>
<reference evidence="9" key="1">
    <citation type="journal article" date="2023" name="Mol. Phylogenet. Evol.">
        <title>Genome-scale phylogeny and comparative genomics of the fungal order Sordariales.</title>
        <authorList>
            <person name="Hensen N."/>
            <person name="Bonometti L."/>
            <person name="Westerberg I."/>
            <person name="Brannstrom I.O."/>
            <person name="Guillou S."/>
            <person name="Cros-Aarteil S."/>
            <person name="Calhoun S."/>
            <person name="Haridas S."/>
            <person name="Kuo A."/>
            <person name="Mondo S."/>
            <person name="Pangilinan J."/>
            <person name="Riley R."/>
            <person name="LaButti K."/>
            <person name="Andreopoulos B."/>
            <person name="Lipzen A."/>
            <person name="Chen C."/>
            <person name="Yan M."/>
            <person name="Daum C."/>
            <person name="Ng V."/>
            <person name="Clum A."/>
            <person name="Steindorff A."/>
            <person name="Ohm R.A."/>
            <person name="Martin F."/>
            <person name="Silar P."/>
            <person name="Natvig D.O."/>
            <person name="Lalanne C."/>
            <person name="Gautier V."/>
            <person name="Ament-Velasquez S.L."/>
            <person name="Kruys A."/>
            <person name="Hutchinson M.I."/>
            <person name="Powell A.J."/>
            <person name="Barry K."/>
            <person name="Miller A.N."/>
            <person name="Grigoriev I.V."/>
            <person name="Debuchy R."/>
            <person name="Gladieux P."/>
            <person name="Hiltunen Thoren M."/>
            <person name="Johannesson H."/>
        </authorList>
    </citation>
    <scope>NUCLEOTIDE SEQUENCE [LARGE SCALE GENOMIC DNA]</scope>
    <source>
        <strain evidence="9">CBS 340.73</strain>
    </source>
</reference>
<evidence type="ECO:0000256" key="3">
    <source>
        <dbReference type="ARBA" id="ARBA00022989"/>
    </source>
</evidence>
<evidence type="ECO:0000256" key="2">
    <source>
        <dbReference type="ARBA" id="ARBA00022692"/>
    </source>
</evidence>
<keyword evidence="4 6" id="KW-0472">Membrane</keyword>
<feature type="transmembrane region" description="Helical" evidence="6">
    <location>
        <begin position="20"/>
        <end position="42"/>
    </location>
</feature>
<sequence>MSSAAAPQLPPDAYEDRSATVIGVVAFCLFFATSMVGARIYTRACLIHQLGIDDYFCVFSLFVVYGCGIAIAHMTYYGLGKHIYVMDPEDIPLYLRDFYVSIVFYTSSLMVIKLTFLFQYYRVLAVQNMRNIYIAAIIIVGAWGLSQALIGIFICTPISGFWDSTIKATCIPDLPQWYINAAGNIITDIAVFVLPLPAIWNLNLARPQKLLLLGIFSLGFFTVVISMIRIRFLKLFEDFPWENVEPSCWSMGELTSAITCACLPTLRPFVSRYFPGLGSLIGR</sequence>
<dbReference type="Proteomes" id="UP001303473">
    <property type="component" value="Unassembled WGS sequence"/>
</dbReference>
<keyword evidence="2 6" id="KW-0812">Transmembrane</keyword>
<dbReference type="Pfam" id="PF20684">
    <property type="entry name" value="Fung_rhodopsin"/>
    <property type="match status" value="1"/>
</dbReference>